<dbReference type="OrthoDB" id="4062651at2759"/>
<dbReference type="InterPro" id="IPR014729">
    <property type="entry name" value="Rossmann-like_a/b/a_fold"/>
</dbReference>
<evidence type="ECO:0000256" key="6">
    <source>
        <dbReference type="ARBA" id="ARBA00022741"/>
    </source>
</evidence>
<dbReference type="Gene3D" id="3.30.200.20">
    <property type="entry name" value="Phosphorylase Kinase, domain 1"/>
    <property type="match status" value="1"/>
</dbReference>
<dbReference type="AlphaFoldDB" id="A0A811QGP8"/>
<protein>
    <recommendedName>
        <fullName evidence="3">RING-type E3 ubiquitin transferase</fullName>
        <ecNumber evidence="3">2.3.2.27</ecNumber>
    </recommendedName>
</protein>
<dbReference type="PROSITE" id="PS00108">
    <property type="entry name" value="PROTEIN_KINASE_ST"/>
    <property type="match status" value="1"/>
</dbReference>
<dbReference type="Proteomes" id="UP000604825">
    <property type="component" value="Unassembled WGS sequence"/>
</dbReference>
<feature type="binding site" evidence="10">
    <location>
        <position position="559"/>
    </location>
    <ligand>
        <name>ATP</name>
        <dbReference type="ChEBI" id="CHEBI:30616"/>
    </ligand>
</feature>
<dbReference type="PANTHER" id="PTHR45647:SF100">
    <property type="entry name" value="U-BOX DOMAIN-CONTAINING PROTEIN 33"/>
    <property type="match status" value="1"/>
</dbReference>
<dbReference type="CDD" id="cd01989">
    <property type="entry name" value="USP_STK_Ubox_N"/>
    <property type="match status" value="1"/>
</dbReference>
<dbReference type="SUPFAM" id="SSF56112">
    <property type="entry name" value="Protein kinase-like (PK-like)"/>
    <property type="match status" value="1"/>
</dbReference>
<keyword evidence="8" id="KW-0833">Ubl conjugation pathway</keyword>
<dbReference type="FunFam" id="3.30.200.20:FF:000039">
    <property type="entry name" value="receptor-like protein kinase FERONIA"/>
    <property type="match status" value="1"/>
</dbReference>
<dbReference type="EC" id="2.3.2.27" evidence="3"/>
<keyword evidence="16" id="KW-1185">Reference proteome</keyword>
<evidence type="ECO:0000256" key="11">
    <source>
        <dbReference type="SAM" id="Coils"/>
    </source>
</evidence>
<dbReference type="InterPro" id="IPR013083">
    <property type="entry name" value="Znf_RING/FYVE/PHD"/>
</dbReference>
<evidence type="ECO:0000313" key="16">
    <source>
        <dbReference type="Proteomes" id="UP000604825"/>
    </source>
</evidence>
<comment type="catalytic activity">
    <reaction evidence="1">
        <text>S-ubiquitinyl-[E2 ubiquitin-conjugating enzyme]-L-cysteine + [acceptor protein]-L-lysine = [E2 ubiquitin-conjugating enzyme]-L-cysteine + N(6)-ubiquitinyl-[acceptor protein]-L-lysine.</text>
        <dbReference type="EC" id="2.3.2.27"/>
    </reaction>
</comment>
<evidence type="ECO:0000256" key="3">
    <source>
        <dbReference type="ARBA" id="ARBA00012483"/>
    </source>
</evidence>
<evidence type="ECO:0000313" key="15">
    <source>
        <dbReference type="EMBL" id="CAD6260008.1"/>
    </source>
</evidence>
<dbReference type="GO" id="GO:0004674">
    <property type="term" value="F:protein serine/threonine kinase activity"/>
    <property type="evidence" value="ECO:0007669"/>
    <property type="project" value="UniProtKB-KW"/>
</dbReference>
<dbReference type="GO" id="GO:0061630">
    <property type="term" value="F:ubiquitin protein ligase activity"/>
    <property type="evidence" value="ECO:0007669"/>
    <property type="project" value="UniProtKB-EC"/>
</dbReference>
<dbReference type="EMBL" id="CAJGYO010000011">
    <property type="protein sequence ID" value="CAD6260008.1"/>
    <property type="molecule type" value="Genomic_DNA"/>
</dbReference>
<accession>A0A811QGP8</accession>
<dbReference type="GO" id="GO:0016567">
    <property type="term" value="P:protein ubiquitination"/>
    <property type="evidence" value="ECO:0007669"/>
    <property type="project" value="UniProtKB-UniPathway"/>
</dbReference>
<dbReference type="InterPro" id="IPR011009">
    <property type="entry name" value="Kinase-like_dom_sf"/>
</dbReference>
<dbReference type="InterPro" id="IPR051348">
    <property type="entry name" value="U-box_ubiquitin_ligases"/>
</dbReference>
<evidence type="ECO:0000256" key="8">
    <source>
        <dbReference type="ARBA" id="ARBA00022786"/>
    </source>
</evidence>
<feature type="domain" description="U-box" evidence="14">
    <location>
        <begin position="819"/>
        <end position="892"/>
    </location>
</feature>
<dbReference type="UniPathway" id="UPA00143"/>
<keyword evidence="5" id="KW-0808">Transferase</keyword>
<dbReference type="Pfam" id="PF00069">
    <property type="entry name" value="Pkinase"/>
    <property type="match status" value="1"/>
</dbReference>
<dbReference type="SMART" id="SM00220">
    <property type="entry name" value="S_TKc"/>
    <property type="match status" value="1"/>
</dbReference>
<evidence type="ECO:0000259" key="13">
    <source>
        <dbReference type="PROSITE" id="PS50011"/>
    </source>
</evidence>
<feature type="region of interest" description="Disordered" evidence="12">
    <location>
        <begin position="287"/>
        <end position="360"/>
    </location>
</feature>
<evidence type="ECO:0000256" key="7">
    <source>
        <dbReference type="ARBA" id="ARBA00022777"/>
    </source>
</evidence>
<feature type="coiled-coil region" evidence="11">
    <location>
        <begin position="463"/>
        <end position="504"/>
    </location>
</feature>
<keyword evidence="4" id="KW-0723">Serine/threonine-protein kinase</keyword>
<evidence type="ECO:0000256" key="2">
    <source>
        <dbReference type="ARBA" id="ARBA00004906"/>
    </source>
</evidence>
<dbReference type="Gene3D" id="1.10.510.10">
    <property type="entry name" value="Transferase(Phosphotransferase) domain 1"/>
    <property type="match status" value="1"/>
</dbReference>
<feature type="domain" description="Protein kinase" evidence="13">
    <location>
        <begin position="532"/>
        <end position="799"/>
    </location>
</feature>
<feature type="region of interest" description="Disordered" evidence="12">
    <location>
        <begin position="1"/>
        <end position="21"/>
    </location>
</feature>
<comment type="caution">
    <text evidence="15">The sequence shown here is derived from an EMBL/GenBank/DDBJ whole genome shotgun (WGS) entry which is preliminary data.</text>
</comment>
<dbReference type="PROSITE" id="PS00107">
    <property type="entry name" value="PROTEIN_KINASE_ATP"/>
    <property type="match status" value="1"/>
</dbReference>
<evidence type="ECO:0000256" key="1">
    <source>
        <dbReference type="ARBA" id="ARBA00000900"/>
    </source>
</evidence>
<feature type="compositionally biased region" description="Polar residues" evidence="12">
    <location>
        <begin position="340"/>
        <end position="350"/>
    </location>
</feature>
<dbReference type="GO" id="GO:0005524">
    <property type="term" value="F:ATP binding"/>
    <property type="evidence" value="ECO:0007669"/>
    <property type="project" value="UniProtKB-UniRule"/>
</dbReference>
<evidence type="ECO:0000256" key="4">
    <source>
        <dbReference type="ARBA" id="ARBA00022527"/>
    </source>
</evidence>
<reference evidence="15" key="1">
    <citation type="submission" date="2020-10" db="EMBL/GenBank/DDBJ databases">
        <authorList>
            <person name="Han B."/>
            <person name="Lu T."/>
            <person name="Zhao Q."/>
            <person name="Huang X."/>
            <person name="Zhao Y."/>
        </authorList>
    </citation>
    <scope>NUCLEOTIDE SEQUENCE</scope>
</reference>
<keyword evidence="7" id="KW-0418">Kinase</keyword>
<comment type="pathway">
    <text evidence="2">Protein modification; protein ubiquitination.</text>
</comment>
<dbReference type="SUPFAM" id="SSF57850">
    <property type="entry name" value="RING/U-box"/>
    <property type="match status" value="1"/>
</dbReference>
<evidence type="ECO:0000256" key="9">
    <source>
        <dbReference type="ARBA" id="ARBA00022840"/>
    </source>
</evidence>
<sequence length="892" mass="99870">MENDGTGRGQTTPERAHQHRFSTAASRFAFNTGEAAERPPVAVEDKIFVAVPQELKHGKSNLVWALQNLARDASRSRIVIAHVHVPAQMITMGLGASVHYSTMRPQELRAYRQHERKKMEKKLNEYVLMCRRLEVNCDIVAIQNDDIANGVIELISLHGIKKLVVGAASDKKYSKTMKAPTSKTALKIMERADSPCKIWFTCKGSLIVIRGSNADAPAAPASQNTAPLPVFNISSQMRSMMIHDSKNKASSSNVSMANDMGGSRTDVPCSLSEKTGDTLLQSFEDVESTFNGKPRRPWSLEDFSVDSGRSQNSDPSSSPNDGTSSISRTAVVDDDDISEVGSNMHLSTDNSYDHISPTPHDLDKLKETLTEIQLLKKEVQEECNKRRNAERELQSALQKTKELEKSYMNELRQQKALKEMHERQRQEIDVMRRQQEEAYAALYNANEQKVTLEQQISEIELYVKDNEDKLARNKHQLEALQADCDRIQQERDVAIREAAELHEKNRQGVFAPSEALNTKFSLIELQQATQDFDPILKVGEGGFGSVYKGFLRNTTVAIKLLHPESMQGQSEFHQEASVLSTVRHPNLVTLIGTCPEAFGLVYEFFPNGSLEDCLACKNNTPPLTWQTRTRIIGEMCSALIFLHSNKPHPVVHGDLKPDNILLDANYSSKLGDFGISRLLIQTNTCSTTLYRTTNPRGTFSYMDPEFLTTGELTPLSDVYSLGIIIMRLLTGKQPQRIAEIVEDAIEKENLHSIIDTTAGSWPFIQANQLAHIALRCAELSRRRRPNLTVDVWKVVEPLMKAASMTARPLSCTAPSDDTCIPSYFICPILQETMNDPYIAADGFTYEGEAIRGWLDSGHSTSPMTNLKLEHSLLVPNRALRSAILEWNQREMQ</sequence>
<dbReference type="SMART" id="SM00504">
    <property type="entry name" value="Ubox"/>
    <property type="match status" value="1"/>
</dbReference>
<evidence type="ECO:0000256" key="12">
    <source>
        <dbReference type="SAM" id="MobiDB-lite"/>
    </source>
</evidence>
<organism evidence="15 16">
    <name type="scientific">Miscanthus lutarioriparius</name>
    <dbReference type="NCBI Taxonomy" id="422564"/>
    <lineage>
        <taxon>Eukaryota</taxon>
        <taxon>Viridiplantae</taxon>
        <taxon>Streptophyta</taxon>
        <taxon>Embryophyta</taxon>
        <taxon>Tracheophyta</taxon>
        <taxon>Spermatophyta</taxon>
        <taxon>Magnoliopsida</taxon>
        <taxon>Liliopsida</taxon>
        <taxon>Poales</taxon>
        <taxon>Poaceae</taxon>
        <taxon>PACMAD clade</taxon>
        <taxon>Panicoideae</taxon>
        <taxon>Andropogonodae</taxon>
        <taxon>Andropogoneae</taxon>
        <taxon>Saccharinae</taxon>
        <taxon>Miscanthus</taxon>
    </lineage>
</organism>
<dbReference type="Pfam" id="PF04564">
    <property type="entry name" value="U-box"/>
    <property type="match status" value="1"/>
</dbReference>
<dbReference type="InterPro" id="IPR017441">
    <property type="entry name" value="Protein_kinase_ATP_BS"/>
</dbReference>
<dbReference type="InterPro" id="IPR008271">
    <property type="entry name" value="Ser/Thr_kinase_AS"/>
</dbReference>
<name>A0A811QGP8_9POAL</name>
<dbReference type="Gene3D" id="3.30.40.10">
    <property type="entry name" value="Zinc/RING finger domain, C3HC4 (zinc finger)"/>
    <property type="match status" value="1"/>
</dbReference>
<gene>
    <name evidence="15" type="ORF">NCGR_LOCUS43444</name>
</gene>
<keyword evidence="9 10" id="KW-0067">ATP-binding</keyword>
<evidence type="ECO:0000256" key="10">
    <source>
        <dbReference type="PROSITE-ProRule" id="PRU10141"/>
    </source>
</evidence>
<dbReference type="Gene3D" id="3.40.50.620">
    <property type="entry name" value="HUPs"/>
    <property type="match status" value="1"/>
</dbReference>
<feature type="compositionally biased region" description="Low complexity" evidence="12">
    <location>
        <begin position="307"/>
        <end position="327"/>
    </location>
</feature>
<dbReference type="InterPro" id="IPR003613">
    <property type="entry name" value="Ubox_domain"/>
</dbReference>
<dbReference type="PROSITE" id="PS51698">
    <property type="entry name" value="U_BOX"/>
    <property type="match status" value="1"/>
</dbReference>
<dbReference type="SUPFAM" id="SSF52402">
    <property type="entry name" value="Adenine nucleotide alpha hydrolases-like"/>
    <property type="match status" value="1"/>
</dbReference>
<keyword evidence="6 10" id="KW-0547">Nucleotide-binding</keyword>
<dbReference type="PANTHER" id="PTHR45647">
    <property type="entry name" value="OS02G0152300 PROTEIN"/>
    <property type="match status" value="1"/>
</dbReference>
<feature type="region of interest" description="Disordered" evidence="12">
    <location>
        <begin position="244"/>
        <end position="272"/>
    </location>
</feature>
<dbReference type="CDD" id="cd16655">
    <property type="entry name" value="RING-Ubox_WDSUB1-like"/>
    <property type="match status" value="1"/>
</dbReference>
<evidence type="ECO:0000259" key="14">
    <source>
        <dbReference type="PROSITE" id="PS51698"/>
    </source>
</evidence>
<feature type="coiled-coil region" evidence="11">
    <location>
        <begin position="362"/>
        <end position="434"/>
    </location>
</feature>
<evidence type="ECO:0000256" key="5">
    <source>
        <dbReference type="ARBA" id="ARBA00022679"/>
    </source>
</evidence>
<keyword evidence="11" id="KW-0175">Coiled coil</keyword>
<proteinExistence type="predicted"/>
<dbReference type="InterPro" id="IPR000719">
    <property type="entry name" value="Prot_kinase_dom"/>
</dbReference>
<dbReference type="PROSITE" id="PS50011">
    <property type="entry name" value="PROTEIN_KINASE_DOM"/>
    <property type="match status" value="1"/>
</dbReference>